<feature type="compositionally biased region" description="Basic and acidic residues" evidence="1">
    <location>
        <begin position="202"/>
        <end position="225"/>
    </location>
</feature>
<feature type="region of interest" description="Disordered" evidence="1">
    <location>
        <begin position="202"/>
        <end position="265"/>
    </location>
</feature>
<keyword evidence="2" id="KW-0472">Membrane</keyword>
<reference evidence="3 4" key="1">
    <citation type="submission" date="2020-02" db="EMBL/GenBank/DDBJ databases">
        <title>Genome sequence of strain AETb3-4.</title>
        <authorList>
            <person name="Gao J."/>
            <person name="Zhang X."/>
        </authorList>
    </citation>
    <scope>NUCLEOTIDE SEQUENCE [LARGE SCALE GENOMIC DNA]</scope>
    <source>
        <strain evidence="3 4">AETb3-4</strain>
    </source>
</reference>
<evidence type="ECO:0000256" key="1">
    <source>
        <dbReference type="SAM" id="MobiDB-lite"/>
    </source>
</evidence>
<proteinExistence type="predicted"/>
<feature type="compositionally biased region" description="Pro residues" evidence="1">
    <location>
        <begin position="256"/>
        <end position="265"/>
    </location>
</feature>
<gene>
    <name evidence="3" type="ORF">G6034_10680</name>
</gene>
<name>A0A7Y7IIA8_9MICC</name>
<sequence>MSESTAPRPDDAPGSAGQPGAAMAKRRMPVWLRRTIVGAVAAIVLVVAYFIASVTVPLAWATSIRDQTGGKLGNAIPLGMFYGFVFSFVPVAVAWQAHHKKLDKWVRIGLLVVAVLLTLPNLLTLAVLYGTTGSAADARSIWTTGGANWFGTWSQIFMVAGVVCAVGVIVLGRAWISRGRKIRQIKAAERLVRVNDAAKARAARDAGRAAEKRARAAGRAAEKSARAGSRTNPGTPLGGVRPATTPQNPPSGEGPGTPPDGTPQA</sequence>
<keyword evidence="2" id="KW-0812">Transmembrane</keyword>
<dbReference type="Proteomes" id="UP000543556">
    <property type="component" value="Unassembled WGS sequence"/>
</dbReference>
<organism evidence="3 4">
    <name type="scientific">Arthrobacter wenxiniae</name>
    <dbReference type="NCBI Taxonomy" id="2713570"/>
    <lineage>
        <taxon>Bacteria</taxon>
        <taxon>Bacillati</taxon>
        <taxon>Actinomycetota</taxon>
        <taxon>Actinomycetes</taxon>
        <taxon>Micrococcales</taxon>
        <taxon>Micrococcaceae</taxon>
        <taxon>Arthrobacter</taxon>
    </lineage>
</organism>
<protein>
    <submittedName>
        <fullName evidence="3">Uncharacterized protein</fullName>
    </submittedName>
</protein>
<feature type="transmembrane region" description="Helical" evidence="2">
    <location>
        <begin position="109"/>
        <end position="130"/>
    </location>
</feature>
<evidence type="ECO:0000313" key="3">
    <source>
        <dbReference type="EMBL" id="NVM95371.1"/>
    </source>
</evidence>
<dbReference type="EMBL" id="JAAMFM010000014">
    <property type="protein sequence ID" value="NVM95371.1"/>
    <property type="molecule type" value="Genomic_DNA"/>
</dbReference>
<dbReference type="RefSeq" id="WP_176635100.1">
    <property type="nucleotide sequence ID" value="NZ_JAAMFM010000014.1"/>
</dbReference>
<evidence type="ECO:0000313" key="4">
    <source>
        <dbReference type="Proteomes" id="UP000543556"/>
    </source>
</evidence>
<comment type="caution">
    <text evidence="3">The sequence shown here is derived from an EMBL/GenBank/DDBJ whole genome shotgun (WGS) entry which is preliminary data.</text>
</comment>
<feature type="transmembrane region" description="Helical" evidence="2">
    <location>
        <begin position="35"/>
        <end position="60"/>
    </location>
</feature>
<feature type="transmembrane region" description="Helical" evidence="2">
    <location>
        <begin position="80"/>
        <end position="97"/>
    </location>
</feature>
<accession>A0A7Y7IIA8</accession>
<feature type="region of interest" description="Disordered" evidence="1">
    <location>
        <begin position="1"/>
        <end position="21"/>
    </location>
</feature>
<keyword evidence="4" id="KW-1185">Reference proteome</keyword>
<dbReference type="AlphaFoldDB" id="A0A7Y7IIA8"/>
<feature type="transmembrane region" description="Helical" evidence="2">
    <location>
        <begin position="150"/>
        <end position="176"/>
    </location>
</feature>
<evidence type="ECO:0000256" key="2">
    <source>
        <dbReference type="SAM" id="Phobius"/>
    </source>
</evidence>
<keyword evidence="2" id="KW-1133">Transmembrane helix</keyword>